<organism evidence="2 3">
    <name type="scientific">Gregarina niphandrodes</name>
    <name type="common">Septate eugregarine</name>
    <dbReference type="NCBI Taxonomy" id="110365"/>
    <lineage>
        <taxon>Eukaryota</taxon>
        <taxon>Sar</taxon>
        <taxon>Alveolata</taxon>
        <taxon>Apicomplexa</taxon>
        <taxon>Conoidasida</taxon>
        <taxon>Gregarinasina</taxon>
        <taxon>Eugregarinorida</taxon>
        <taxon>Gregarinidae</taxon>
        <taxon>Gregarina</taxon>
    </lineage>
</organism>
<evidence type="ECO:0000256" key="1">
    <source>
        <dbReference type="SAM" id="MobiDB-lite"/>
    </source>
</evidence>
<dbReference type="VEuPathDB" id="CryptoDB:GNI_152600"/>
<dbReference type="GeneID" id="22915308"/>
<gene>
    <name evidence="2" type="ORF">GNI_152600</name>
</gene>
<feature type="compositionally biased region" description="Pro residues" evidence="1">
    <location>
        <begin position="141"/>
        <end position="157"/>
    </location>
</feature>
<sequence length="279" mass="30604">MPSQKQKLPTTHGPRVQGPSELTKSAKAQDAGSPQPEFDCVKDYLIYVRRVTKECEHRADGSQPYASQPDPAAPEAVSSYLRQVLDDFAACDEGLADQDLPARLLEIFALFRKQRALQQRLYNARPQTAKPQSATANPLLDPIPDPIPDPDPVPDATPVPDLNSGANSTPEAEILMPGEAQLELKRLAELCLARRWSARGFEQLMELWNVLLSLDPLDILQPDVSSDLGIVWRSLGEERESASKPGREVVVDTAPKIALDLQLLKNLIAAIRKGLVPAV</sequence>
<dbReference type="EMBL" id="AFNH02001137">
    <property type="protein sequence ID" value="EZG44088.1"/>
    <property type="molecule type" value="Genomic_DNA"/>
</dbReference>
<feature type="region of interest" description="Disordered" evidence="1">
    <location>
        <begin position="125"/>
        <end position="159"/>
    </location>
</feature>
<accession>A0A023AZU4</accession>
<dbReference type="Proteomes" id="UP000019763">
    <property type="component" value="Unassembled WGS sequence"/>
</dbReference>
<dbReference type="RefSeq" id="XP_011132815.1">
    <property type="nucleotide sequence ID" value="XM_011134513.1"/>
</dbReference>
<feature type="compositionally biased region" description="Polar residues" evidence="1">
    <location>
        <begin position="125"/>
        <end position="136"/>
    </location>
</feature>
<keyword evidence="3" id="KW-1185">Reference proteome</keyword>
<comment type="caution">
    <text evidence="2">The sequence shown here is derived from an EMBL/GenBank/DDBJ whole genome shotgun (WGS) entry which is preliminary data.</text>
</comment>
<feature type="region of interest" description="Disordered" evidence="1">
    <location>
        <begin position="1"/>
        <end position="37"/>
    </location>
</feature>
<reference evidence="2" key="1">
    <citation type="submission" date="2013-12" db="EMBL/GenBank/DDBJ databases">
        <authorList>
            <person name="Omoto C.K."/>
            <person name="Sibley D."/>
            <person name="Venepally P."/>
            <person name="Hadjithomas M."/>
            <person name="Karamycheva S."/>
            <person name="Brunk B."/>
            <person name="Roos D."/>
            <person name="Caler E."/>
            <person name="Lorenzi H."/>
        </authorList>
    </citation>
    <scope>NUCLEOTIDE SEQUENCE</scope>
</reference>
<protein>
    <submittedName>
        <fullName evidence="2">Uncharacterized protein</fullName>
    </submittedName>
</protein>
<evidence type="ECO:0000313" key="2">
    <source>
        <dbReference type="EMBL" id="EZG44088.1"/>
    </source>
</evidence>
<proteinExistence type="predicted"/>
<name>A0A023AZU4_GRENI</name>
<evidence type="ECO:0000313" key="3">
    <source>
        <dbReference type="Proteomes" id="UP000019763"/>
    </source>
</evidence>
<dbReference type="AlphaFoldDB" id="A0A023AZU4"/>